<organism evidence="18 19">
    <name type="scientific">Sphingomonas yantingensis</name>
    <dbReference type="NCBI Taxonomy" id="1241761"/>
    <lineage>
        <taxon>Bacteria</taxon>
        <taxon>Pseudomonadati</taxon>
        <taxon>Pseudomonadota</taxon>
        <taxon>Alphaproteobacteria</taxon>
        <taxon>Sphingomonadales</taxon>
        <taxon>Sphingomonadaceae</taxon>
        <taxon>Sphingomonas</taxon>
    </lineage>
</organism>
<dbReference type="PANTHER" id="PTHR44936">
    <property type="entry name" value="SENSOR PROTEIN CREC"/>
    <property type="match status" value="1"/>
</dbReference>
<dbReference type="GO" id="GO:0005524">
    <property type="term" value="F:ATP binding"/>
    <property type="evidence" value="ECO:0007669"/>
    <property type="project" value="UniProtKB-KW"/>
</dbReference>
<evidence type="ECO:0000259" key="17">
    <source>
        <dbReference type="PROSITE" id="PS50885"/>
    </source>
</evidence>
<evidence type="ECO:0000256" key="2">
    <source>
        <dbReference type="ARBA" id="ARBA00004429"/>
    </source>
</evidence>
<keyword evidence="12 15" id="KW-1133">Transmembrane helix</keyword>
<keyword evidence="13" id="KW-0902">Two-component regulatory system</keyword>
<dbReference type="InterPro" id="IPR004358">
    <property type="entry name" value="Sig_transdc_His_kin-like_C"/>
</dbReference>
<dbReference type="Pfam" id="PF00672">
    <property type="entry name" value="HAMP"/>
    <property type="match status" value="1"/>
</dbReference>
<keyword evidence="19" id="KW-1185">Reference proteome</keyword>
<dbReference type="InterPro" id="IPR003594">
    <property type="entry name" value="HATPase_dom"/>
</dbReference>
<feature type="transmembrane region" description="Helical" evidence="15">
    <location>
        <begin position="160"/>
        <end position="178"/>
    </location>
</feature>
<dbReference type="PROSITE" id="PS50885">
    <property type="entry name" value="HAMP"/>
    <property type="match status" value="1"/>
</dbReference>
<keyword evidence="9" id="KW-0547">Nucleotide-binding</keyword>
<keyword evidence="5" id="KW-0997">Cell inner membrane</keyword>
<dbReference type="CDD" id="cd00082">
    <property type="entry name" value="HisKA"/>
    <property type="match status" value="1"/>
</dbReference>
<dbReference type="Proteomes" id="UP000557739">
    <property type="component" value="Unassembled WGS sequence"/>
</dbReference>
<dbReference type="PROSITE" id="PS50109">
    <property type="entry name" value="HIS_KIN"/>
    <property type="match status" value="1"/>
</dbReference>
<dbReference type="SUPFAM" id="SSF47384">
    <property type="entry name" value="Homodimeric domain of signal transducing histidine kinase"/>
    <property type="match status" value="1"/>
</dbReference>
<keyword evidence="14 15" id="KW-0472">Membrane</keyword>
<keyword evidence="7" id="KW-0808">Transferase</keyword>
<protein>
    <recommendedName>
        <fullName evidence="3">histidine kinase</fullName>
        <ecNumber evidence="3">2.7.13.3</ecNumber>
    </recommendedName>
</protein>
<evidence type="ECO:0000259" key="16">
    <source>
        <dbReference type="PROSITE" id="PS50109"/>
    </source>
</evidence>
<dbReference type="AlphaFoldDB" id="A0A7W9API1"/>
<evidence type="ECO:0000256" key="9">
    <source>
        <dbReference type="ARBA" id="ARBA00022741"/>
    </source>
</evidence>
<dbReference type="Pfam" id="PF02518">
    <property type="entry name" value="HATPase_c"/>
    <property type="match status" value="1"/>
</dbReference>
<evidence type="ECO:0000256" key="1">
    <source>
        <dbReference type="ARBA" id="ARBA00000085"/>
    </source>
</evidence>
<name>A0A7W9API1_9SPHN</name>
<reference evidence="18 19" key="1">
    <citation type="submission" date="2020-08" db="EMBL/GenBank/DDBJ databases">
        <title>Genomic Encyclopedia of Type Strains, Phase IV (KMG-IV): sequencing the most valuable type-strain genomes for metagenomic binning, comparative biology and taxonomic classification.</title>
        <authorList>
            <person name="Goeker M."/>
        </authorList>
    </citation>
    <scope>NUCLEOTIDE SEQUENCE [LARGE SCALE GENOMIC DNA]</scope>
    <source>
        <strain evidence="18 19">DSM 27244</strain>
    </source>
</reference>
<accession>A0A7W9API1</accession>
<keyword evidence="4" id="KW-1003">Cell membrane</keyword>
<dbReference type="PANTHER" id="PTHR44936:SF5">
    <property type="entry name" value="SENSOR HISTIDINE KINASE ENVZ"/>
    <property type="match status" value="1"/>
</dbReference>
<dbReference type="InterPro" id="IPR036097">
    <property type="entry name" value="HisK_dim/P_sf"/>
</dbReference>
<keyword evidence="8 15" id="KW-0812">Transmembrane</keyword>
<evidence type="ECO:0000256" key="13">
    <source>
        <dbReference type="ARBA" id="ARBA00023012"/>
    </source>
</evidence>
<evidence type="ECO:0000256" key="10">
    <source>
        <dbReference type="ARBA" id="ARBA00022777"/>
    </source>
</evidence>
<dbReference type="InterPro" id="IPR050980">
    <property type="entry name" value="2C_sensor_his_kinase"/>
</dbReference>
<gene>
    <name evidence="18" type="ORF">FHR19_001537</name>
</gene>
<evidence type="ECO:0000313" key="19">
    <source>
        <dbReference type="Proteomes" id="UP000557739"/>
    </source>
</evidence>
<dbReference type="CDD" id="cd06225">
    <property type="entry name" value="HAMP"/>
    <property type="match status" value="1"/>
</dbReference>
<evidence type="ECO:0000256" key="15">
    <source>
        <dbReference type="SAM" id="Phobius"/>
    </source>
</evidence>
<keyword evidence="11" id="KW-0067">ATP-binding</keyword>
<dbReference type="RefSeq" id="WP_246359395.1">
    <property type="nucleotide sequence ID" value="NZ_JACIJJ010000002.1"/>
</dbReference>
<evidence type="ECO:0000256" key="3">
    <source>
        <dbReference type="ARBA" id="ARBA00012438"/>
    </source>
</evidence>
<dbReference type="SMART" id="SM00388">
    <property type="entry name" value="HisKA"/>
    <property type="match status" value="1"/>
</dbReference>
<evidence type="ECO:0000256" key="12">
    <source>
        <dbReference type="ARBA" id="ARBA00022989"/>
    </source>
</evidence>
<dbReference type="EC" id="2.7.13.3" evidence="3"/>
<proteinExistence type="predicted"/>
<dbReference type="InterPro" id="IPR003660">
    <property type="entry name" value="HAMP_dom"/>
</dbReference>
<evidence type="ECO:0000256" key="8">
    <source>
        <dbReference type="ARBA" id="ARBA00022692"/>
    </source>
</evidence>
<keyword evidence="10 18" id="KW-0418">Kinase</keyword>
<evidence type="ECO:0000256" key="11">
    <source>
        <dbReference type="ARBA" id="ARBA00022840"/>
    </source>
</evidence>
<dbReference type="PRINTS" id="PR00344">
    <property type="entry name" value="BCTRLSENSOR"/>
</dbReference>
<feature type="domain" description="HAMP" evidence="17">
    <location>
        <begin position="179"/>
        <end position="231"/>
    </location>
</feature>
<dbReference type="EMBL" id="JACIJJ010000002">
    <property type="protein sequence ID" value="MBB5698192.1"/>
    <property type="molecule type" value="Genomic_DNA"/>
</dbReference>
<dbReference type="GO" id="GO:0005886">
    <property type="term" value="C:plasma membrane"/>
    <property type="evidence" value="ECO:0007669"/>
    <property type="project" value="UniProtKB-SubCell"/>
</dbReference>
<evidence type="ECO:0000256" key="7">
    <source>
        <dbReference type="ARBA" id="ARBA00022679"/>
    </source>
</evidence>
<keyword evidence="6" id="KW-0597">Phosphoprotein</keyword>
<dbReference type="Gene3D" id="3.30.565.10">
    <property type="entry name" value="Histidine kinase-like ATPase, C-terminal domain"/>
    <property type="match status" value="1"/>
</dbReference>
<evidence type="ECO:0000256" key="14">
    <source>
        <dbReference type="ARBA" id="ARBA00023136"/>
    </source>
</evidence>
<feature type="domain" description="Histidine kinase" evidence="16">
    <location>
        <begin position="239"/>
        <end position="436"/>
    </location>
</feature>
<evidence type="ECO:0000313" key="18">
    <source>
        <dbReference type="EMBL" id="MBB5698192.1"/>
    </source>
</evidence>
<dbReference type="GO" id="GO:0000155">
    <property type="term" value="F:phosphorelay sensor kinase activity"/>
    <property type="evidence" value="ECO:0007669"/>
    <property type="project" value="InterPro"/>
</dbReference>
<dbReference type="Gene3D" id="1.10.287.130">
    <property type="match status" value="1"/>
</dbReference>
<dbReference type="SUPFAM" id="SSF55874">
    <property type="entry name" value="ATPase domain of HSP90 chaperone/DNA topoisomerase II/histidine kinase"/>
    <property type="match status" value="1"/>
</dbReference>
<dbReference type="InterPro" id="IPR005467">
    <property type="entry name" value="His_kinase_dom"/>
</dbReference>
<evidence type="ECO:0000256" key="4">
    <source>
        <dbReference type="ARBA" id="ARBA00022475"/>
    </source>
</evidence>
<sequence length="436" mass="47835">MRPHWPAMGLIGRLVAILLFALALEFVASTLLYERATEFSVRDDEARRLAEHLVIVRRLVGQSPPPARARYADELTTDRYIVRWSAAEPTLPQNGPAPNQIRDQVIAWEPGLENQQVRLALLRVGTKSVITGTMRLPDRSWVYFRTVEPVRSAGVPVERMIAALIPVFVVMLLGGLLIRRTLKPIRGLTGAVERYTPGEALPELDEAGPVEIRRLIAAFNTMQARIRRLIDERTRALAAVGHDLRTPLARLQLRTEAIPDEGLRREVAADIEGMEAMVNSLLAFLGGEADPEKPRRVDIAVLCASLADDASDHGHAVRYEGPSHLEHSVRPSSFRRAVTNLVDNGVHYGREVVVRLEKRPGHVCLHVEDDGPGIPEESLALVLEPFVRLDNARGRDTAGFGLGLSIVARAAAAEGGTLDLTNRAEGGLRATIALPG</sequence>
<dbReference type="SMART" id="SM00387">
    <property type="entry name" value="HATPase_c"/>
    <property type="match status" value="1"/>
</dbReference>
<comment type="subcellular location">
    <subcellularLocation>
        <location evidence="2">Cell inner membrane</location>
        <topology evidence="2">Multi-pass membrane protein</topology>
    </subcellularLocation>
</comment>
<comment type="caution">
    <text evidence="18">The sequence shown here is derived from an EMBL/GenBank/DDBJ whole genome shotgun (WGS) entry which is preliminary data.</text>
</comment>
<dbReference type="InterPro" id="IPR003661">
    <property type="entry name" value="HisK_dim/P_dom"/>
</dbReference>
<comment type="catalytic activity">
    <reaction evidence="1">
        <text>ATP + protein L-histidine = ADP + protein N-phospho-L-histidine.</text>
        <dbReference type="EC" id="2.7.13.3"/>
    </reaction>
</comment>
<dbReference type="SMART" id="SM00304">
    <property type="entry name" value="HAMP"/>
    <property type="match status" value="1"/>
</dbReference>
<evidence type="ECO:0000256" key="5">
    <source>
        <dbReference type="ARBA" id="ARBA00022519"/>
    </source>
</evidence>
<evidence type="ECO:0000256" key="6">
    <source>
        <dbReference type="ARBA" id="ARBA00022553"/>
    </source>
</evidence>
<dbReference type="CDD" id="cd00075">
    <property type="entry name" value="HATPase"/>
    <property type="match status" value="1"/>
</dbReference>
<dbReference type="InterPro" id="IPR036890">
    <property type="entry name" value="HATPase_C_sf"/>
</dbReference>